<dbReference type="PROSITE" id="PS51819">
    <property type="entry name" value="VOC"/>
    <property type="match status" value="2"/>
</dbReference>
<comment type="function">
    <text evidence="2">Catalyzes the conversion of 3-dehydroshikimate to protocatechuate (3,4-dihydroxybenzoate), a common intermediate of quinate and shikimate degradation pathways.</text>
</comment>
<dbReference type="GO" id="GO:0051213">
    <property type="term" value="F:dioxygenase activity"/>
    <property type="evidence" value="ECO:0007669"/>
    <property type="project" value="UniProtKB-KW"/>
</dbReference>
<dbReference type="InterPro" id="IPR036237">
    <property type="entry name" value="Xyl_isomerase-like_sf"/>
</dbReference>
<evidence type="ECO:0000256" key="1">
    <source>
        <dbReference type="ARBA" id="ARBA00022723"/>
    </source>
</evidence>
<feature type="binding site" evidence="2">
    <location>
        <position position="517"/>
    </location>
    <ligand>
        <name>Mg(2+)</name>
        <dbReference type="ChEBI" id="CHEBI:18420"/>
    </ligand>
</feature>
<dbReference type="SUPFAM" id="SSF54593">
    <property type="entry name" value="Glyoxalase/Bleomycin resistance protein/Dihydroxybiphenyl dioxygenase"/>
    <property type="match status" value="1"/>
</dbReference>
<accession>A0A1G5EXS3</accession>
<keyword evidence="4" id="KW-0223">Dioxygenase</keyword>
<keyword evidence="4" id="KW-0560">Oxidoreductase</keyword>
<gene>
    <name evidence="4" type="ORF">SAMN02927923_01141</name>
</gene>
<dbReference type="GO" id="GO:0046872">
    <property type="term" value="F:metal ion binding"/>
    <property type="evidence" value="ECO:0007669"/>
    <property type="project" value="UniProtKB-UniRule"/>
</dbReference>
<feature type="binding site" evidence="2">
    <location>
        <position position="134"/>
    </location>
    <ligand>
        <name>a divalent metal cation</name>
        <dbReference type="ChEBI" id="CHEBI:60240"/>
        <note>catalytic</note>
    </ligand>
</feature>
<dbReference type="GO" id="GO:0046565">
    <property type="term" value="F:3-dehydroshikimate dehydratase activity"/>
    <property type="evidence" value="ECO:0007669"/>
    <property type="project" value="UniProtKB-UniRule"/>
</dbReference>
<dbReference type="InterPro" id="IPR029068">
    <property type="entry name" value="Glyas_Bleomycin-R_OHBP_Dase"/>
</dbReference>
<dbReference type="InterPro" id="IPR050312">
    <property type="entry name" value="IolE/XylAMocC-like"/>
</dbReference>
<dbReference type="EC" id="4.2.1.118" evidence="2"/>
<dbReference type="PANTHER" id="PTHR12110">
    <property type="entry name" value="HYDROXYPYRUVATE ISOMERASE"/>
    <property type="match status" value="1"/>
</dbReference>
<evidence type="ECO:0000256" key="2">
    <source>
        <dbReference type="HAMAP-Rule" id="MF_02238"/>
    </source>
</evidence>
<keyword evidence="1 2" id="KW-0479">Metal-binding</keyword>
<dbReference type="InterPro" id="IPR013022">
    <property type="entry name" value="Xyl_isomerase-like_TIM-brl"/>
</dbReference>
<dbReference type="InterPro" id="IPR043700">
    <property type="entry name" value="DSD"/>
</dbReference>
<evidence type="ECO:0000259" key="3">
    <source>
        <dbReference type="PROSITE" id="PS51819"/>
    </source>
</evidence>
<dbReference type="Pfam" id="PF00903">
    <property type="entry name" value="Glyoxalase"/>
    <property type="match status" value="1"/>
</dbReference>
<comment type="cofactor">
    <cofactor evidence="2">
        <name>a divalent metal cation</name>
        <dbReference type="ChEBI" id="CHEBI:60240"/>
    </cofactor>
</comment>
<dbReference type="UniPathway" id="UPA00088"/>
<feature type="binding site" evidence="2">
    <location>
        <position position="191"/>
    </location>
    <ligand>
        <name>a divalent metal cation</name>
        <dbReference type="ChEBI" id="CHEBI:60240"/>
        <note>catalytic</note>
    </ligand>
</feature>
<organism evidence="4 5">
    <name type="scientific">Microvirga guangxiensis</name>
    <dbReference type="NCBI Taxonomy" id="549386"/>
    <lineage>
        <taxon>Bacteria</taxon>
        <taxon>Pseudomonadati</taxon>
        <taxon>Pseudomonadota</taxon>
        <taxon>Alphaproteobacteria</taxon>
        <taxon>Hyphomicrobiales</taxon>
        <taxon>Methylobacteriaceae</taxon>
        <taxon>Microvirga</taxon>
    </lineage>
</organism>
<name>A0A1G5EXS3_9HYPH</name>
<dbReference type="EMBL" id="FMVJ01000003">
    <property type="protein sequence ID" value="SCY31762.1"/>
    <property type="molecule type" value="Genomic_DNA"/>
</dbReference>
<comment type="catalytic activity">
    <reaction evidence="2">
        <text>3-dehydroshikimate = 3,4-dihydroxybenzoate + H2O</text>
        <dbReference type="Rhea" id="RHEA:24848"/>
        <dbReference type="ChEBI" id="CHEBI:15377"/>
        <dbReference type="ChEBI" id="CHEBI:16630"/>
        <dbReference type="ChEBI" id="CHEBI:36241"/>
        <dbReference type="EC" id="4.2.1.118"/>
    </reaction>
</comment>
<dbReference type="SUPFAM" id="SSF51658">
    <property type="entry name" value="Xylose isomerase-like"/>
    <property type="match status" value="1"/>
</dbReference>
<dbReference type="STRING" id="549386.SAMN02927923_01141"/>
<dbReference type="GO" id="GO:0046279">
    <property type="term" value="P:3,4-dihydroxybenzoate biosynthetic process"/>
    <property type="evidence" value="ECO:0007669"/>
    <property type="project" value="UniProtKB-UniRule"/>
</dbReference>
<dbReference type="Pfam" id="PF14696">
    <property type="entry name" value="Glyoxalase_5"/>
    <property type="match status" value="1"/>
</dbReference>
<dbReference type="PANTHER" id="PTHR12110:SF21">
    <property type="entry name" value="XYLOSE ISOMERASE-LIKE TIM BARREL DOMAIN-CONTAINING PROTEIN"/>
    <property type="match status" value="1"/>
</dbReference>
<feature type="binding site" evidence="2">
    <location>
        <position position="239"/>
    </location>
    <ligand>
        <name>a divalent metal cation</name>
        <dbReference type="ChEBI" id="CHEBI:60240"/>
        <note>catalytic</note>
    </ligand>
</feature>
<dbReference type="InterPro" id="IPR004360">
    <property type="entry name" value="Glyas_Fos-R_dOase_dom"/>
</dbReference>
<keyword evidence="2" id="KW-0456">Lyase</keyword>
<feature type="binding site" evidence="2">
    <location>
        <position position="594"/>
    </location>
    <ligand>
        <name>Mg(2+)</name>
        <dbReference type="ChEBI" id="CHEBI:18420"/>
    </ligand>
</feature>
<reference evidence="4 5" key="1">
    <citation type="submission" date="2016-10" db="EMBL/GenBank/DDBJ databases">
        <authorList>
            <person name="de Groot N.N."/>
        </authorList>
    </citation>
    <scope>NUCLEOTIDE SEQUENCE [LARGE SCALE GENOMIC DNA]</scope>
    <source>
        <strain evidence="4 5">CGMCC 1.7666</strain>
    </source>
</reference>
<protein>
    <recommendedName>
        <fullName evidence="2">3-dehydroshikimate dehydratase</fullName>
        <shortName evidence="2">DSD</shortName>
        <ecNumber evidence="2">4.2.1.118</ecNumber>
    </recommendedName>
</protein>
<dbReference type="Proteomes" id="UP000199569">
    <property type="component" value="Unassembled WGS sequence"/>
</dbReference>
<dbReference type="InterPro" id="IPR041736">
    <property type="entry name" value="4OHPhenylPyrv_dOase_N"/>
</dbReference>
<comment type="similarity">
    <text evidence="2">Belongs to the bacterial two-domain DSD family.</text>
</comment>
<feature type="binding site" evidence="2">
    <location>
        <position position="165"/>
    </location>
    <ligand>
        <name>a divalent metal cation</name>
        <dbReference type="ChEBI" id="CHEBI:60240"/>
        <note>catalytic</note>
    </ligand>
</feature>
<sequence>MQTAIATVCLSGTLAEKVEAIAAAQFKGVEIFENDLLSFNGTPADARRMIENLGLKIITFQPFRDFEGMPEPQRSKVFARAERKFDVMQELGCDLLMICSNVSPDPLGGVERAAADFHELGERAARRGMRVAFEALSWGRHIHDYRDSWEVVRRANHPSVGLVLDSFHILARGTDLSAIRSIPPEKIFLVQMADAPKLSMDYLSWSRHYRCFPGQGDLPVDEFMLALHGTGFDGLLSLEIFNDRFRAGSARSVAIDGHRSLIAMLDELRMQTGAGIPSLPDVPPKAVCSGVEFIEFAVDERGAGGFERTLSGLGFRKAGIHRSKAVTHWRQGNINIVLNADKEGFAHSFNITHGTSVCALGLRVSDAPATVDRAVTLLDQPFQQPVGPGEMNIPAVRGLGGSLLYFVDHKTGLDRLWDVDFEPVDSNEPIGAGLTDVDHVSQSMHYEEMLTWLLFYTSLLDVQKTPVQTVIDPGGVVQSQAIETTDGSLRLILNASQSQRTLSSRFLNELFGSGVQHIALRTSDIFATVAHLKNNGVELLPIPENYYDDLEVRTDLSTEEVERLRSADILYDREGAAEYFQVYTKTMEGGFFFEIVERRDYKGYGAINAPIRLASQTRLVSVEALPGV</sequence>
<feature type="domain" description="VOC" evidence="3">
    <location>
        <begin position="436"/>
        <end position="598"/>
    </location>
</feature>
<comment type="pathway">
    <text evidence="2">Aromatic compound metabolism; 3,4-dihydroxybenzoate biosynthesis.</text>
</comment>
<dbReference type="CDD" id="cd08342">
    <property type="entry name" value="HPPD_N_like"/>
    <property type="match status" value="1"/>
</dbReference>
<dbReference type="OrthoDB" id="9780241at2"/>
<dbReference type="Gene3D" id="3.10.180.10">
    <property type="entry name" value="2,3-Dihydroxybiphenyl 1,2-Dioxygenase, domain 1"/>
    <property type="match status" value="2"/>
</dbReference>
<feature type="domain" description="VOC" evidence="3">
    <location>
        <begin position="290"/>
        <end position="409"/>
    </location>
</feature>
<dbReference type="Gene3D" id="3.20.20.150">
    <property type="entry name" value="Divalent-metal-dependent TIM barrel enzymes"/>
    <property type="match status" value="1"/>
</dbReference>
<keyword evidence="5" id="KW-1185">Reference proteome</keyword>
<proteinExistence type="inferred from homology"/>
<feature type="binding site" evidence="2">
    <location>
        <position position="439"/>
    </location>
    <ligand>
        <name>Mg(2+)</name>
        <dbReference type="ChEBI" id="CHEBI:18420"/>
    </ligand>
</feature>
<dbReference type="HAMAP" id="MF_02238">
    <property type="entry name" value="DSD"/>
    <property type="match status" value="1"/>
</dbReference>
<dbReference type="Pfam" id="PF01261">
    <property type="entry name" value="AP_endonuc_2"/>
    <property type="match status" value="1"/>
</dbReference>
<evidence type="ECO:0000313" key="5">
    <source>
        <dbReference type="Proteomes" id="UP000199569"/>
    </source>
</evidence>
<dbReference type="RefSeq" id="WP_091131473.1">
    <property type="nucleotide sequence ID" value="NZ_FMVJ01000003.1"/>
</dbReference>
<dbReference type="AlphaFoldDB" id="A0A1G5EXS3"/>
<keyword evidence="4" id="KW-0670">Pyruvate</keyword>
<evidence type="ECO:0000313" key="4">
    <source>
        <dbReference type="EMBL" id="SCY31762.1"/>
    </source>
</evidence>
<dbReference type="InterPro" id="IPR037523">
    <property type="entry name" value="VOC_core"/>
</dbReference>